<dbReference type="OrthoDB" id="69641at2759"/>
<evidence type="ECO:0000313" key="4">
    <source>
        <dbReference type="EMBL" id="KIW03185.1"/>
    </source>
</evidence>
<dbReference type="Pfam" id="PF01205">
    <property type="entry name" value="Impact_N"/>
    <property type="match status" value="1"/>
</dbReference>
<proteinExistence type="inferred from homology"/>
<dbReference type="GO" id="GO:0140469">
    <property type="term" value="P:GCN2-mediated signaling"/>
    <property type="evidence" value="ECO:0007669"/>
    <property type="project" value="TreeGrafter"/>
</dbReference>
<dbReference type="GeneID" id="27313385"/>
<dbReference type="EMBL" id="KN847545">
    <property type="protein sequence ID" value="KIW03185.1"/>
    <property type="molecule type" value="Genomic_DNA"/>
</dbReference>
<accession>A0A0D2A9C3</accession>
<evidence type="ECO:0000256" key="2">
    <source>
        <dbReference type="SAM" id="MobiDB-lite"/>
    </source>
</evidence>
<keyword evidence="5" id="KW-1185">Reference proteome</keyword>
<feature type="region of interest" description="Disordered" evidence="2">
    <location>
        <begin position="149"/>
        <end position="173"/>
    </location>
</feature>
<dbReference type="PANTHER" id="PTHR16301:SF26">
    <property type="entry name" value="IMPACT FAMILY MEMBER C14C8.09C"/>
    <property type="match status" value="1"/>
</dbReference>
<dbReference type="InterPro" id="IPR023582">
    <property type="entry name" value="Impact"/>
</dbReference>
<name>A0A0D2A9C3_9PEZI</name>
<dbReference type="InterPro" id="IPR001498">
    <property type="entry name" value="Impact_N"/>
</dbReference>
<dbReference type="Proteomes" id="UP000053259">
    <property type="component" value="Unassembled WGS sequence"/>
</dbReference>
<evidence type="ECO:0000259" key="3">
    <source>
        <dbReference type="Pfam" id="PF01205"/>
    </source>
</evidence>
<feature type="compositionally biased region" description="Basic and acidic residues" evidence="2">
    <location>
        <begin position="258"/>
        <end position="280"/>
    </location>
</feature>
<dbReference type="GO" id="GO:0005737">
    <property type="term" value="C:cytoplasm"/>
    <property type="evidence" value="ECO:0007669"/>
    <property type="project" value="TreeGrafter"/>
</dbReference>
<comment type="similarity">
    <text evidence="1">Belongs to the IMPACT family.</text>
</comment>
<protein>
    <recommendedName>
        <fullName evidence="3">Impact N-terminal domain-containing protein</fullName>
    </recommendedName>
</protein>
<feature type="domain" description="Impact N-terminal" evidence="3">
    <location>
        <begin position="28"/>
        <end position="134"/>
    </location>
</feature>
<sequence length="307" mass="34423">MPPKRPVPSDDSVVTPAKVFISESIHDRKSVFVGYFAPDHVTPKDLQARDDVKSASHRVVAWRLPSNQKTLFSSSRPIFKSGHDDDGEQWAGRKIENLMEQLDIQGVIMVARWYGGALLGPVRFKHIEDVARGAVDAWRSEINGGPLKKSRLDSEAGAAVGATASNQTMRPEELQRRKKEIIETLRRRDESIVTLRQLLEEKRGVNKPKSSAGRGNASPSTSVNYESMPYNRLHALENARDMTIGFLLKEIDKAEAEAKIRKEEETQKQEQTEAALRAEEKEELELDEAWAEMESALNAVNASKHDT</sequence>
<evidence type="ECO:0000313" key="5">
    <source>
        <dbReference type="Proteomes" id="UP000053259"/>
    </source>
</evidence>
<dbReference type="RefSeq" id="XP_016213054.1">
    <property type="nucleotide sequence ID" value="XM_016358915.1"/>
</dbReference>
<gene>
    <name evidence="4" type="ORF">PV09_05412</name>
</gene>
<dbReference type="GO" id="GO:0006446">
    <property type="term" value="P:regulation of translational initiation"/>
    <property type="evidence" value="ECO:0007669"/>
    <property type="project" value="TreeGrafter"/>
</dbReference>
<dbReference type="InterPro" id="IPR036956">
    <property type="entry name" value="Impact_N_sf"/>
</dbReference>
<dbReference type="STRING" id="253628.A0A0D2A9C3"/>
<dbReference type="InParanoid" id="A0A0D2A9C3"/>
<feature type="region of interest" description="Disordered" evidence="2">
    <location>
        <begin position="204"/>
        <end position="225"/>
    </location>
</feature>
<dbReference type="HOGENOM" id="CLU_040315_0_0_1"/>
<reference evidence="4 5" key="1">
    <citation type="submission" date="2015-01" db="EMBL/GenBank/DDBJ databases">
        <title>The Genome Sequence of Ochroconis gallopava CBS43764.</title>
        <authorList>
            <consortium name="The Broad Institute Genomics Platform"/>
            <person name="Cuomo C."/>
            <person name="de Hoog S."/>
            <person name="Gorbushina A."/>
            <person name="Stielow B."/>
            <person name="Teixiera M."/>
            <person name="Abouelleil A."/>
            <person name="Chapman S.B."/>
            <person name="Priest M."/>
            <person name="Young S.K."/>
            <person name="Wortman J."/>
            <person name="Nusbaum C."/>
            <person name="Birren B."/>
        </authorList>
    </citation>
    <scope>NUCLEOTIDE SEQUENCE [LARGE SCALE GENOMIC DNA]</scope>
    <source>
        <strain evidence="4 5">CBS 43764</strain>
    </source>
</reference>
<evidence type="ECO:0000256" key="1">
    <source>
        <dbReference type="ARBA" id="ARBA00007665"/>
    </source>
</evidence>
<dbReference type="SUPFAM" id="SSF54211">
    <property type="entry name" value="Ribosomal protein S5 domain 2-like"/>
    <property type="match status" value="1"/>
</dbReference>
<feature type="region of interest" description="Disordered" evidence="2">
    <location>
        <begin position="258"/>
        <end position="284"/>
    </location>
</feature>
<dbReference type="AlphaFoldDB" id="A0A0D2A9C3"/>
<organism evidence="4 5">
    <name type="scientific">Verruconis gallopava</name>
    <dbReference type="NCBI Taxonomy" id="253628"/>
    <lineage>
        <taxon>Eukaryota</taxon>
        <taxon>Fungi</taxon>
        <taxon>Dikarya</taxon>
        <taxon>Ascomycota</taxon>
        <taxon>Pezizomycotina</taxon>
        <taxon>Dothideomycetes</taxon>
        <taxon>Pleosporomycetidae</taxon>
        <taxon>Venturiales</taxon>
        <taxon>Sympoventuriaceae</taxon>
        <taxon>Verruconis</taxon>
    </lineage>
</organism>
<dbReference type="VEuPathDB" id="FungiDB:PV09_05412"/>
<dbReference type="Gene3D" id="3.30.230.30">
    <property type="entry name" value="Impact, N-terminal domain"/>
    <property type="match status" value="1"/>
</dbReference>
<dbReference type="InterPro" id="IPR020568">
    <property type="entry name" value="Ribosomal_Su5_D2-typ_SF"/>
</dbReference>
<dbReference type="PANTHER" id="PTHR16301">
    <property type="entry name" value="IMPACT-RELATED"/>
    <property type="match status" value="1"/>
</dbReference>